<organism evidence="3 4">
    <name type="scientific">Halopseudomonas salegens</name>
    <dbReference type="NCBI Taxonomy" id="1434072"/>
    <lineage>
        <taxon>Bacteria</taxon>
        <taxon>Pseudomonadati</taxon>
        <taxon>Pseudomonadota</taxon>
        <taxon>Gammaproteobacteria</taxon>
        <taxon>Pseudomonadales</taxon>
        <taxon>Pseudomonadaceae</taxon>
        <taxon>Halopseudomonas</taxon>
    </lineage>
</organism>
<evidence type="ECO:0000259" key="2">
    <source>
        <dbReference type="Pfam" id="PF12625"/>
    </source>
</evidence>
<dbReference type="Gene3D" id="1.10.10.60">
    <property type="entry name" value="Homeodomain-like"/>
    <property type="match status" value="1"/>
</dbReference>
<dbReference type="GO" id="GO:0003700">
    <property type="term" value="F:DNA-binding transcription factor activity"/>
    <property type="evidence" value="ECO:0007669"/>
    <property type="project" value="TreeGrafter"/>
</dbReference>
<keyword evidence="4" id="KW-1185">Reference proteome</keyword>
<dbReference type="GO" id="GO:0000976">
    <property type="term" value="F:transcription cis-regulatory region binding"/>
    <property type="evidence" value="ECO:0007669"/>
    <property type="project" value="TreeGrafter"/>
</dbReference>
<sequence>MTEASIPAPPPAQPISRYHRGPMGRMLEAFLQRPGVDQRDFSLVELGRLWQLAGEVDPAIGLHLFARFTPQDWHIVAYLTLFVDRVETAFRLWRKYGPLVTEAHQVGHVDAEGLMGIELSVDEPDEYAHYLIEHYAVMSLTMLRHATGQRLYPQRVQFRHARPHYAEAYAACFGPSVEFGCEHNRLLFDHATANLPMQGHNQVLTEVICGELDRRLSSRRQLDGWAGKVALHSRKALLEGRVPSLESVASDMHQSSRTLRRRLTDEGINYRAILDHVRADLEQYLELQGLSRAQLAERLGYSETTAYLHARKRWCQD</sequence>
<dbReference type="PANTHER" id="PTHR47894">
    <property type="entry name" value="HTH-TYPE TRANSCRIPTIONAL REGULATOR GADX"/>
    <property type="match status" value="1"/>
</dbReference>
<keyword evidence="1" id="KW-0238">DNA-binding</keyword>
<proteinExistence type="predicted"/>
<gene>
    <name evidence="3" type="ORF">SAMN05216210_3461</name>
</gene>
<dbReference type="GO" id="GO:0005829">
    <property type="term" value="C:cytosol"/>
    <property type="evidence" value="ECO:0007669"/>
    <property type="project" value="TreeGrafter"/>
</dbReference>
<dbReference type="Proteomes" id="UP000243924">
    <property type="component" value="Chromosome I"/>
</dbReference>
<name>A0A1H2I0M8_9GAMM</name>
<dbReference type="RefSeq" id="WP_157719244.1">
    <property type="nucleotide sequence ID" value="NZ_LT629787.1"/>
</dbReference>
<dbReference type="Pfam" id="PF12625">
    <property type="entry name" value="Arabinose_bd"/>
    <property type="match status" value="1"/>
</dbReference>
<dbReference type="OrthoDB" id="7013336at2"/>
<evidence type="ECO:0000313" key="3">
    <source>
        <dbReference type="EMBL" id="SDU37661.1"/>
    </source>
</evidence>
<dbReference type="AlphaFoldDB" id="A0A1H2I0M8"/>
<dbReference type="EMBL" id="LT629787">
    <property type="protein sequence ID" value="SDU37661.1"/>
    <property type="molecule type" value="Genomic_DNA"/>
</dbReference>
<evidence type="ECO:0000256" key="1">
    <source>
        <dbReference type="ARBA" id="ARBA00023125"/>
    </source>
</evidence>
<accession>A0A1H2I0M8</accession>
<reference evidence="4" key="1">
    <citation type="submission" date="2016-10" db="EMBL/GenBank/DDBJ databases">
        <authorList>
            <person name="Varghese N."/>
            <person name="Submissions S."/>
        </authorList>
    </citation>
    <scope>NUCLEOTIDE SEQUENCE [LARGE SCALE GENOMIC DNA]</scope>
    <source>
        <strain evidence="4">CECT 8338</strain>
    </source>
</reference>
<feature type="domain" description="HTH-type transcriptional regulator AraC-type N-terminal" evidence="2">
    <location>
        <begin position="42"/>
        <end position="197"/>
    </location>
</feature>
<protein>
    <submittedName>
        <fullName evidence="3">Arabinose-binding domain of AraC transcription regulator, N-term</fullName>
    </submittedName>
</protein>
<dbReference type="STRING" id="1434072.SAMN05216210_3461"/>
<dbReference type="PANTHER" id="PTHR47894:SF1">
    <property type="entry name" value="HTH-TYPE TRANSCRIPTIONAL REGULATOR VQSM"/>
    <property type="match status" value="1"/>
</dbReference>
<evidence type="ECO:0000313" key="4">
    <source>
        <dbReference type="Proteomes" id="UP000243924"/>
    </source>
</evidence>
<dbReference type="InterPro" id="IPR032687">
    <property type="entry name" value="AraC-type_N"/>
</dbReference>